<dbReference type="RefSeq" id="WP_052881309.1">
    <property type="nucleotide sequence ID" value="NZ_CP010904.1"/>
</dbReference>
<name>A0A0G3EGK7_9BACT</name>
<evidence type="ECO:0000313" key="2">
    <source>
        <dbReference type="Proteomes" id="UP000035268"/>
    </source>
</evidence>
<accession>A0A0G3EGK7</accession>
<dbReference type="KEGG" id="vbl:L21SP4_00656"/>
<reference evidence="2" key="1">
    <citation type="submission" date="2015-02" db="EMBL/GenBank/DDBJ databases">
        <title>Description and complete genome sequence of the first cultured representative of the subdivision 5 of the Verrucomicrobia phylum.</title>
        <authorList>
            <person name="Spring S."/>
            <person name="Bunk B."/>
            <person name="Sproer C."/>
            <person name="Klenk H.-P."/>
        </authorList>
    </citation>
    <scope>NUCLEOTIDE SEQUENCE [LARGE SCALE GENOMIC DNA]</scope>
    <source>
        <strain evidence="2">L21-Fru-AB</strain>
    </source>
</reference>
<protein>
    <recommendedName>
        <fullName evidence="3">Cell wall-associated polypeptide CWBP200</fullName>
    </recommendedName>
</protein>
<dbReference type="OrthoDB" id="9771173at2"/>
<keyword evidence="2" id="KW-1185">Reference proteome</keyword>
<reference evidence="1 2" key="2">
    <citation type="journal article" date="2016" name="ISME J.">
        <title>Characterization of the first cultured representative of Verrucomicrobia subdivision 5 indicates the proposal of a novel phylum.</title>
        <authorList>
            <person name="Spring S."/>
            <person name="Bunk B."/>
            <person name="Sproer C."/>
            <person name="Schumann P."/>
            <person name="Rohde M."/>
            <person name="Tindall B.J."/>
            <person name="Klenk H.P."/>
        </authorList>
    </citation>
    <scope>NUCLEOTIDE SEQUENCE [LARGE SCALE GENOMIC DNA]</scope>
    <source>
        <strain evidence="1 2">L21-Fru-AB</strain>
    </source>
</reference>
<evidence type="ECO:0000313" key="1">
    <source>
        <dbReference type="EMBL" id="AKJ63925.1"/>
    </source>
</evidence>
<dbReference type="EMBL" id="CP010904">
    <property type="protein sequence ID" value="AKJ63925.1"/>
    <property type="molecule type" value="Genomic_DNA"/>
</dbReference>
<dbReference type="Proteomes" id="UP000035268">
    <property type="component" value="Chromosome"/>
</dbReference>
<dbReference type="Gene3D" id="2.180.10.10">
    <property type="entry name" value="RHS repeat-associated core"/>
    <property type="match status" value="1"/>
</dbReference>
<organism evidence="1 2">
    <name type="scientific">Kiritimatiella glycovorans</name>
    <dbReference type="NCBI Taxonomy" id="1307763"/>
    <lineage>
        <taxon>Bacteria</taxon>
        <taxon>Pseudomonadati</taxon>
        <taxon>Kiritimatiellota</taxon>
        <taxon>Kiritimatiellia</taxon>
        <taxon>Kiritimatiellales</taxon>
        <taxon>Kiritimatiellaceae</taxon>
        <taxon>Kiritimatiella</taxon>
    </lineage>
</organism>
<dbReference type="STRING" id="1307763.L21SP4_00656"/>
<proteinExistence type="predicted"/>
<sequence length="881" mass="101139">MQFPKRPVDRVIAVNGHDRPTIDHWCDTYLWGREEWGSDSGDATGVVPDWLLREVCQWRFVTDEQGRVMHEIGENAEGKVVWILQYNALNLDEGQPRSRFAHFVGAGGYAQRQRQAIQAAGTTTNAVTAAAEYVRISYGAGGMETLVEYCGAHGEPLPGLEGAHASAFRYNEEGRLVEHRYLRLKREDRDARRRTLESYEPLRSHAGAAGHLYFYSGGRHVRSISYGAEGTNDLCCVRSGWCEARYRHDKWGNIVSVTLFDDQGRPAVDDRWNFHSWSNEYNPCGDTIQSRHYGPEGDPCLHSSTETHGTRYAFDDQGRIISEVYLGLDGEPESRDGVTEKRYTWIDAVNVGRERYFDRHGHPCLHENGFHGRNFSFDRNGYLDEQVWVDLNDHPVCPEGQAYAINRLVNDDRGNCLDWRCFGADGRPVLDHDGTHRISYRRDSMGNILETRYFGCSNQPVAHRDGNHAVVCRYDARGNEIEKTWLNIENHPTAISGCEYATVRRIYDGFDRLIEERYYDERGQPMLCEEGCHGYRLSWNERGHPVERVHFGCDRLPCANARGIAILRFRYDERGRRKVERYFDASGTPLRMPGGYCGLRFEHDDRDRQIAETFLGPDGEPTFSTNGYVTLRWTLDDEGRRTSESFYDEDGRPALHPKGYHRCQIIYEGTGDTYRYFDALGDPTRHSTYDYGFRQVLNEQGKLVEFCVIDAHGRPASHTEEGFTFLHIKYDESGREIERRYHDAGNAPTTHRDGNHGYRSKLDEAGRELERLFFDTRGRPVNTTGGYAVVRKKYDETGNATMVSYFDQHEQPVADDKGIHRYECTFEGDLLIEQRHFGPDGEPCCRTDGHYSIARRELDENGNPGLWKLFDEHGHPLESAK</sequence>
<gene>
    <name evidence="1" type="ORF">L21SP4_00656</name>
</gene>
<dbReference type="AlphaFoldDB" id="A0A0G3EGK7"/>
<evidence type="ECO:0008006" key="3">
    <source>
        <dbReference type="Google" id="ProtNLM"/>
    </source>
</evidence>